<dbReference type="RefSeq" id="WP_200164540.1">
    <property type="nucleotide sequence ID" value="NZ_CP043424.1"/>
</dbReference>
<organism evidence="1 2">
    <name type="scientific">Francisella adeliensis</name>
    <dbReference type="NCBI Taxonomy" id="2007306"/>
    <lineage>
        <taxon>Bacteria</taxon>
        <taxon>Pseudomonadati</taxon>
        <taxon>Pseudomonadota</taxon>
        <taxon>Gammaproteobacteria</taxon>
        <taxon>Thiotrichales</taxon>
        <taxon>Francisellaceae</taxon>
        <taxon>Francisella</taxon>
    </lineage>
</organism>
<keyword evidence="2" id="KW-1185">Reference proteome</keyword>
<sequence>MKNNITKTLEDIEKSLPKYEPMSVIRGEQDLHGAAKFIENKLNKGITHTAPINWEHGWLFTELKYVPQIKKNLRDHISVTLVAKTSHQEFLNSKDINSIAVGLPFAYVNNFDDFNIKRIPNSLLIMPPHTLSTVDNNFDETTYIKEIQKIKNDFNLIVVCIHQDCVDKGFWINSFEKIGVPFIIGSKGEDANGLLRVNRILKHFEYMTTNTMGSHVLYASYAGCKVSVYGTYQSINKADYRDDPFYKNNRDLLDHNVEQYKYEIISNKFSFLFTSPKNAKKNLLWAKKEIGEKNMVSLDVFCAIFQVAEQAYILAKEKALMHSKEIEFMRDKMLRIESNKWYNFGLMSKKDKIKAVLKAIYKKIFRNKT</sequence>
<reference evidence="1 2" key="1">
    <citation type="submission" date="2019-08" db="EMBL/GenBank/DDBJ databases">
        <title>Complete genome sequences of Francisella adeliensis (FSC1325 and FSC1326).</title>
        <authorList>
            <person name="Ohrman C."/>
            <person name="Uneklint I."/>
            <person name="Vallesi A."/>
            <person name="Karlsson L."/>
            <person name="Sjodin A."/>
        </authorList>
    </citation>
    <scope>NUCLEOTIDE SEQUENCE [LARGE SCALE GENOMIC DNA]</scope>
    <source>
        <strain evidence="1 2">FSC1325</strain>
    </source>
</reference>
<proteinExistence type="predicted"/>
<evidence type="ECO:0000313" key="2">
    <source>
        <dbReference type="Proteomes" id="UP000681131"/>
    </source>
</evidence>
<dbReference type="Proteomes" id="UP000681131">
    <property type="component" value="Chromosome"/>
</dbReference>
<evidence type="ECO:0000313" key="1">
    <source>
        <dbReference type="EMBL" id="QIW11625.1"/>
    </source>
</evidence>
<accession>A0ABX6KDK0</accession>
<dbReference type="EMBL" id="CP043424">
    <property type="protein sequence ID" value="QIW11625.1"/>
    <property type="molecule type" value="Genomic_DNA"/>
</dbReference>
<gene>
    <name evidence="1" type="ORF">FZC43_02745</name>
</gene>
<name>A0ABX6KDK0_9GAMM</name>
<protein>
    <submittedName>
        <fullName evidence="1">Uncharacterized protein</fullName>
    </submittedName>
</protein>